<evidence type="ECO:0000313" key="8">
    <source>
        <dbReference type="Proteomes" id="UP000504609"/>
    </source>
</evidence>
<dbReference type="GeneID" id="111446307"/>
<proteinExistence type="inferred from homology"/>
<keyword evidence="6 7" id="KW-0472">Membrane</keyword>
<evidence type="ECO:0000256" key="5">
    <source>
        <dbReference type="ARBA" id="ARBA00022989"/>
    </source>
</evidence>
<evidence type="ECO:0000256" key="1">
    <source>
        <dbReference type="ARBA" id="ARBA00004477"/>
    </source>
</evidence>
<dbReference type="RefSeq" id="XP_022940831.1">
    <property type="nucleotide sequence ID" value="XM_023085063.1"/>
</dbReference>
<dbReference type="GO" id="GO:0048658">
    <property type="term" value="P:anther wall tapetum development"/>
    <property type="evidence" value="ECO:0007669"/>
    <property type="project" value="InterPro"/>
</dbReference>
<comment type="subcellular location">
    <subcellularLocation>
        <location evidence="1">Endoplasmic reticulum membrane</location>
        <topology evidence="1">Multi-pass membrane protein</topology>
    </subcellularLocation>
</comment>
<keyword evidence="3 7" id="KW-0812">Transmembrane</keyword>
<evidence type="ECO:0000313" key="9">
    <source>
        <dbReference type="RefSeq" id="XP_022940831.1"/>
    </source>
</evidence>
<protein>
    <submittedName>
        <fullName evidence="9">Signal peptidase complex-like protein DTM1 isoform X1</fullName>
    </submittedName>
</protein>
<evidence type="ECO:0000256" key="3">
    <source>
        <dbReference type="ARBA" id="ARBA00022692"/>
    </source>
</evidence>
<evidence type="ECO:0000256" key="7">
    <source>
        <dbReference type="SAM" id="Phobius"/>
    </source>
</evidence>
<dbReference type="Proteomes" id="UP000504609">
    <property type="component" value="Unplaced"/>
</dbReference>
<dbReference type="GO" id="GO:0006465">
    <property type="term" value="P:signal peptide processing"/>
    <property type="evidence" value="ECO:0007669"/>
    <property type="project" value="InterPro"/>
</dbReference>
<dbReference type="InterPro" id="IPR039955">
    <property type="entry name" value="DTM1"/>
</dbReference>
<dbReference type="PANTHER" id="PTHR38354">
    <property type="entry name" value="SIGNAL PEPTIDASE COMPLEX-LIKE PROTEIN DTM1"/>
    <property type="match status" value="1"/>
</dbReference>
<reference evidence="9" key="1">
    <citation type="submission" date="2025-08" db="UniProtKB">
        <authorList>
            <consortium name="RefSeq"/>
        </authorList>
    </citation>
    <scope>IDENTIFICATION</scope>
    <source>
        <tissue evidence="9">Young leaves</tissue>
    </source>
</reference>
<sequence length="110" mass="12620">MAEDAALKSSLVFLAAAVVLVGISTHSFKKMAVTYLVGVFAIAGILLPDWCFFDRNFSRWISPVTEEERESYRISTASRNPRFRIYPIRLVVYAIVYSVALYKWWKFVST</sequence>
<feature type="transmembrane region" description="Helical" evidence="7">
    <location>
        <begin position="35"/>
        <end position="53"/>
    </location>
</feature>
<accession>A0A6J1FJI2</accession>
<organism evidence="8 9">
    <name type="scientific">Cucurbita moschata</name>
    <name type="common">Winter crookneck squash</name>
    <name type="synonym">Cucurbita pepo var. moschata</name>
    <dbReference type="NCBI Taxonomy" id="3662"/>
    <lineage>
        <taxon>Eukaryota</taxon>
        <taxon>Viridiplantae</taxon>
        <taxon>Streptophyta</taxon>
        <taxon>Embryophyta</taxon>
        <taxon>Tracheophyta</taxon>
        <taxon>Spermatophyta</taxon>
        <taxon>Magnoliopsida</taxon>
        <taxon>eudicotyledons</taxon>
        <taxon>Gunneridae</taxon>
        <taxon>Pentapetalae</taxon>
        <taxon>rosids</taxon>
        <taxon>fabids</taxon>
        <taxon>Cucurbitales</taxon>
        <taxon>Cucurbitaceae</taxon>
        <taxon>Cucurbiteae</taxon>
        <taxon>Cucurbita</taxon>
    </lineage>
</organism>
<keyword evidence="5 7" id="KW-1133">Transmembrane helix</keyword>
<evidence type="ECO:0000256" key="2">
    <source>
        <dbReference type="ARBA" id="ARBA00005245"/>
    </source>
</evidence>
<dbReference type="AlphaFoldDB" id="A0A6J1FJI2"/>
<dbReference type="PANTHER" id="PTHR38354:SF2">
    <property type="entry name" value="SIGNAL PEPTIDASE COMPLEX-LIKE PROTEIN DTM1"/>
    <property type="match status" value="1"/>
</dbReference>
<name>A0A6J1FJI2_CUCMO</name>
<dbReference type="GO" id="GO:0005787">
    <property type="term" value="C:signal peptidase complex"/>
    <property type="evidence" value="ECO:0007669"/>
    <property type="project" value="InterPro"/>
</dbReference>
<keyword evidence="4" id="KW-0256">Endoplasmic reticulum</keyword>
<feature type="transmembrane region" description="Helical" evidence="7">
    <location>
        <begin position="86"/>
        <end position="105"/>
    </location>
</feature>
<dbReference type="Pfam" id="PF06645">
    <property type="entry name" value="SPC12"/>
    <property type="match status" value="1"/>
</dbReference>
<dbReference type="KEGG" id="cmos:111446307"/>
<dbReference type="InterPro" id="IPR009542">
    <property type="entry name" value="Spc1/SPCS1"/>
</dbReference>
<evidence type="ECO:0000256" key="6">
    <source>
        <dbReference type="ARBA" id="ARBA00023136"/>
    </source>
</evidence>
<keyword evidence="8" id="KW-1185">Reference proteome</keyword>
<gene>
    <name evidence="9" type="primary">LOC111446307</name>
</gene>
<comment type="similarity">
    <text evidence="2">Belongs to the SPCS1 family.</text>
</comment>
<evidence type="ECO:0000256" key="4">
    <source>
        <dbReference type="ARBA" id="ARBA00022824"/>
    </source>
</evidence>